<dbReference type="SMART" id="SM00832">
    <property type="entry name" value="C8"/>
    <property type="match status" value="1"/>
</dbReference>
<dbReference type="InterPro" id="IPR036084">
    <property type="entry name" value="Ser_inhib-like_sf"/>
</dbReference>
<feature type="signal peptide" evidence="3">
    <location>
        <begin position="1"/>
        <end position="21"/>
    </location>
</feature>
<keyword evidence="6" id="KW-1185">Reference proteome</keyword>
<sequence length="462" mass="51749">MNRYTFLAGVVLALTGTASSADPCMTKKCPKGQICVSVVSPCKGPPCPRKANCVPRNLKSLCPIRRCIQCPIGELRKYDSNGCLTCKCYKPCEGVRVTPQEECVASYDECGSRIRRLHKKVCIAHGDPHYHTFDGPVHDYQGTGTYVMSQRKVASCQTLQDFRVVGFHQSFSNPAVSYLMWMELYVFLPSGTTTVKVGQALQVWVNGNLFNGGAMPTGISSIDVTTGLVDTTFGVTIQFDGKQEGRIWITSPYSNCVEGLCGDADGNSNDEWINKQKKNCRRLPKNKKEWCYGNSWRFGKPTKPEQTKDKVKLTCTRANSRKFRGMKYCGALRNTRGPFRPCLMKKRAAGRKFYSSCMYDACAYQRNIKQVKKLTCASLEAFAEICGDTPARPSWRTYTGCRCPGELVWTNCGRKCTRTCRKPRISCGFKCVKRCQCPRSAPYQQGTSCLTLAKCKRLHLWP</sequence>
<gene>
    <name evidence="5" type="ORF">NP493_300g00038</name>
</gene>
<dbReference type="PANTHER" id="PTHR11339:SF395">
    <property type="entry name" value="GH18 DOMAIN-CONTAINING PROTEIN"/>
    <property type="match status" value="1"/>
</dbReference>
<evidence type="ECO:0000256" key="1">
    <source>
        <dbReference type="ARBA" id="ARBA00023157"/>
    </source>
</evidence>
<organism evidence="5 6">
    <name type="scientific">Ridgeia piscesae</name>
    <name type="common">Tubeworm</name>
    <dbReference type="NCBI Taxonomy" id="27915"/>
    <lineage>
        <taxon>Eukaryota</taxon>
        <taxon>Metazoa</taxon>
        <taxon>Spiralia</taxon>
        <taxon>Lophotrochozoa</taxon>
        <taxon>Annelida</taxon>
        <taxon>Polychaeta</taxon>
        <taxon>Sedentaria</taxon>
        <taxon>Canalipalpata</taxon>
        <taxon>Sabellida</taxon>
        <taxon>Siboglinidae</taxon>
        <taxon>Ridgeia</taxon>
    </lineage>
</organism>
<protein>
    <recommendedName>
        <fullName evidence="4">VWFD domain-containing protein</fullName>
    </recommendedName>
</protein>
<reference evidence="5" key="1">
    <citation type="journal article" date="2023" name="Mol. Biol. Evol.">
        <title>Third-Generation Sequencing Reveals the Adaptive Role of the Epigenome in Three Deep-Sea Polychaetes.</title>
        <authorList>
            <person name="Perez M."/>
            <person name="Aroh O."/>
            <person name="Sun Y."/>
            <person name="Lan Y."/>
            <person name="Juniper S.K."/>
            <person name="Young C.R."/>
            <person name="Angers B."/>
            <person name="Qian P.Y."/>
        </authorList>
    </citation>
    <scope>NUCLEOTIDE SEQUENCE</scope>
    <source>
        <strain evidence="5">R07B-5</strain>
    </source>
</reference>
<evidence type="ECO:0000313" key="5">
    <source>
        <dbReference type="EMBL" id="KAK2183668.1"/>
    </source>
</evidence>
<evidence type="ECO:0000256" key="2">
    <source>
        <dbReference type="ARBA" id="ARBA00023180"/>
    </source>
</evidence>
<dbReference type="SMART" id="SM00216">
    <property type="entry name" value="VWD"/>
    <property type="match status" value="1"/>
</dbReference>
<dbReference type="Pfam" id="PF01826">
    <property type="entry name" value="TIL"/>
    <property type="match status" value="1"/>
</dbReference>
<evidence type="ECO:0000256" key="3">
    <source>
        <dbReference type="SAM" id="SignalP"/>
    </source>
</evidence>
<dbReference type="InterPro" id="IPR050780">
    <property type="entry name" value="Mucin_vWF_Thrombospondin_sf"/>
</dbReference>
<dbReference type="SUPFAM" id="SSF57567">
    <property type="entry name" value="Serine protease inhibitors"/>
    <property type="match status" value="1"/>
</dbReference>
<keyword evidence="2" id="KW-0325">Glycoprotein</keyword>
<comment type="caution">
    <text evidence="5">The sequence shown here is derived from an EMBL/GenBank/DDBJ whole genome shotgun (WGS) entry which is preliminary data.</text>
</comment>
<evidence type="ECO:0000259" key="4">
    <source>
        <dbReference type="PROSITE" id="PS51233"/>
    </source>
</evidence>
<dbReference type="Pfam" id="PF00094">
    <property type="entry name" value="VWD"/>
    <property type="match status" value="1"/>
</dbReference>
<feature type="domain" description="VWFD" evidence="4">
    <location>
        <begin position="120"/>
        <end position="304"/>
    </location>
</feature>
<dbReference type="InterPro" id="IPR001846">
    <property type="entry name" value="VWF_type-D"/>
</dbReference>
<dbReference type="PROSITE" id="PS51233">
    <property type="entry name" value="VWFD"/>
    <property type="match status" value="1"/>
</dbReference>
<dbReference type="AlphaFoldDB" id="A0AAD9NW72"/>
<keyword evidence="1" id="KW-1015">Disulfide bond</keyword>
<dbReference type="PANTHER" id="PTHR11339">
    <property type="entry name" value="EXTRACELLULAR MATRIX GLYCOPROTEIN RELATED"/>
    <property type="match status" value="1"/>
</dbReference>
<dbReference type="InterPro" id="IPR002919">
    <property type="entry name" value="TIL_dom"/>
</dbReference>
<dbReference type="Proteomes" id="UP001209878">
    <property type="component" value="Unassembled WGS sequence"/>
</dbReference>
<evidence type="ECO:0000313" key="6">
    <source>
        <dbReference type="Proteomes" id="UP001209878"/>
    </source>
</evidence>
<name>A0AAD9NW72_RIDPI</name>
<dbReference type="EMBL" id="JAODUO010000300">
    <property type="protein sequence ID" value="KAK2183668.1"/>
    <property type="molecule type" value="Genomic_DNA"/>
</dbReference>
<proteinExistence type="predicted"/>
<dbReference type="CDD" id="cd19941">
    <property type="entry name" value="TIL"/>
    <property type="match status" value="1"/>
</dbReference>
<accession>A0AAD9NW72</accession>
<dbReference type="InterPro" id="IPR014853">
    <property type="entry name" value="VWF/SSPO/ZAN-like_Cys-rich_dom"/>
</dbReference>
<feature type="chain" id="PRO_5042037190" description="VWFD domain-containing protein" evidence="3">
    <location>
        <begin position="22"/>
        <end position="462"/>
    </location>
</feature>
<keyword evidence="3" id="KW-0732">Signal</keyword>